<evidence type="ECO:0000313" key="8">
    <source>
        <dbReference type="EMBL" id="GJJ76620.1"/>
    </source>
</evidence>
<dbReference type="PANTHER" id="PTHR42909">
    <property type="entry name" value="ZGC:136858"/>
    <property type="match status" value="1"/>
</dbReference>
<dbReference type="GO" id="GO:0016301">
    <property type="term" value="F:kinase activity"/>
    <property type="evidence" value="ECO:0007669"/>
    <property type="project" value="UniProtKB-KW"/>
</dbReference>
<feature type="region of interest" description="Disordered" evidence="6">
    <location>
        <begin position="345"/>
        <end position="367"/>
    </location>
</feature>
<dbReference type="GO" id="GO:0016798">
    <property type="term" value="F:hydrolase activity, acting on glycosyl bonds"/>
    <property type="evidence" value="ECO:0007669"/>
    <property type="project" value="UniProtKB-KW"/>
</dbReference>
<name>A0A9P3HH38_9FUNG</name>
<keyword evidence="2" id="KW-0378">Hydrolase</keyword>
<reference evidence="8" key="1">
    <citation type="submission" date="2021-11" db="EMBL/GenBank/DDBJ databases">
        <authorList>
            <person name="Herlambang A."/>
            <person name="Guo Y."/>
            <person name="Takashima Y."/>
            <person name="Nishizawa T."/>
        </authorList>
    </citation>
    <scope>NUCLEOTIDE SEQUENCE</scope>
    <source>
        <strain evidence="8">E1425</strain>
    </source>
</reference>
<dbReference type="GO" id="GO:0046872">
    <property type="term" value="F:metal ion binding"/>
    <property type="evidence" value="ECO:0007669"/>
    <property type="project" value="UniProtKB-KW"/>
</dbReference>
<protein>
    <submittedName>
        <fullName evidence="8">Pseudouridylate synthase / pseudouridine kinase</fullName>
    </submittedName>
</protein>
<dbReference type="CDD" id="cd01941">
    <property type="entry name" value="YeiC_kinase_like"/>
    <property type="match status" value="1"/>
</dbReference>
<evidence type="ECO:0000259" key="7">
    <source>
        <dbReference type="Pfam" id="PF00294"/>
    </source>
</evidence>
<dbReference type="Gene3D" id="3.40.1790.10">
    <property type="entry name" value="Indigoidine synthase domain"/>
    <property type="match status" value="1"/>
</dbReference>
<dbReference type="InterPro" id="IPR022830">
    <property type="entry name" value="Indigdn_synthA-like"/>
</dbReference>
<gene>
    <name evidence="8" type="ORF">EMPS_08979</name>
</gene>
<comment type="caution">
    <text evidence="8">The sequence shown here is derived from an EMBL/GenBank/DDBJ whole genome shotgun (WGS) entry which is preliminary data.</text>
</comment>
<dbReference type="InterPro" id="IPR029056">
    <property type="entry name" value="Ribokinase-like"/>
</dbReference>
<dbReference type="Pfam" id="PF04227">
    <property type="entry name" value="Indigoidine_A"/>
    <property type="match status" value="1"/>
</dbReference>
<dbReference type="EMBL" id="BQFW01000012">
    <property type="protein sequence ID" value="GJJ76620.1"/>
    <property type="molecule type" value="Genomic_DNA"/>
</dbReference>
<keyword evidence="4" id="KW-0456">Lyase</keyword>
<keyword evidence="3" id="KW-0464">Manganese</keyword>
<dbReference type="HAMAP" id="MF_01876">
    <property type="entry name" value="PsiMP_glycosidase"/>
    <property type="match status" value="1"/>
</dbReference>
<dbReference type="Pfam" id="PF00294">
    <property type="entry name" value="PfkB"/>
    <property type="match status" value="1"/>
</dbReference>
<evidence type="ECO:0000256" key="4">
    <source>
        <dbReference type="ARBA" id="ARBA00023239"/>
    </source>
</evidence>
<dbReference type="GO" id="GO:0004730">
    <property type="term" value="F:pseudouridylate synthase activity"/>
    <property type="evidence" value="ECO:0007669"/>
    <property type="project" value="InterPro"/>
</dbReference>
<dbReference type="AlphaFoldDB" id="A0A9P3HH38"/>
<evidence type="ECO:0000313" key="9">
    <source>
        <dbReference type="Proteomes" id="UP000827284"/>
    </source>
</evidence>
<feature type="compositionally biased region" description="Polar residues" evidence="6">
    <location>
        <begin position="345"/>
        <end position="359"/>
    </location>
</feature>
<evidence type="ECO:0000256" key="1">
    <source>
        <dbReference type="ARBA" id="ARBA00022723"/>
    </source>
</evidence>
<dbReference type="Gene3D" id="3.40.1190.20">
    <property type="match status" value="1"/>
</dbReference>
<keyword evidence="9" id="KW-1185">Reference proteome</keyword>
<keyword evidence="8" id="KW-0418">Kinase</keyword>
<dbReference type="PANTHER" id="PTHR42909:SF1">
    <property type="entry name" value="CARBOHYDRATE KINASE PFKB DOMAIN-CONTAINING PROTEIN"/>
    <property type="match status" value="1"/>
</dbReference>
<evidence type="ECO:0000256" key="3">
    <source>
        <dbReference type="ARBA" id="ARBA00023211"/>
    </source>
</evidence>
<keyword evidence="1" id="KW-0479">Metal-binding</keyword>
<proteinExistence type="inferred from homology"/>
<dbReference type="InterPro" id="IPR011611">
    <property type="entry name" value="PfkB_dom"/>
</dbReference>
<dbReference type="Proteomes" id="UP000827284">
    <property type="component" value="Unassembled WGS sequence"/>
</dbReference>
<reference evidence="8" key="2">
    <citation type="journal article" date="2022" name="Microbiol. Resour. Announc.">
        <title>Whole-Genome Sequence of Entomortierella parvispora E1425, a Mucoromycotan Fungus Associated with Burkholderiaceae-Related Endosymbiotic Bacteria.</title>
        <authorList>
            <person name="Herlambang A."/>
            <person name="Guo Y."/>
            <person name="Takashima Y."/>
            <person name="Narisawa K."/>
            <person name="Ohta H."/>
            <person name="Nishizawa T."/>
        </authorList>
    </citation>
    <scope>NUCLEOTIDE SEQUENCE</scope>
    <source>
        <strain evidence="8">E1425</strain>
    </source>
</reference>
<sequence length="785" mass="84156">MLRAAISLRLNQVPKASLSSAVQWSRHSSHASRGTRPLSTLSTLSFSDEVRSALDNKKPLVALESTIISHGMPYPQNYETAIEVEKVVRDNGAIPATIAILDGQIQIGLSHDQIRKLAKLGRGAVKASRRDLAVVLSKKQTGATTVSATMILAHRAGIPVFATGGIGGVHRGYENSLDASADLTELGRTPVAVVCAGVKSILDIGKTLEFLETQGVTVATYGSTPDFPAFFTRTSGFKSMLNIETPLEAAELIAANHSIDLQSGIVIGVPIAEIDAMDDRLVGEAIDLAVRESNEQGIFGKESTPFLLKRVNELTGGNSLKSNIALVKQNASVAAKIAKDLSSLNSRSGQQTRSFSTSARRMKQLHPSSQRPIMVIGGTVVDITSTATAASSPTMLNSSHPGATRISLGGVGRNVAEGISALSGEPCVFVSAVGGQHVEKETESQVSSKEDASDDLFGPWLISELARRGMDNHEIHVVPGARTATYTAVHDATGNLLSAVADMDVFEMLPPAKVKYAIEDNHPGTVCFDGNLSVDCMRTILETCRDRNILTFFEPTSVAKCTRVLDSSLKTLLQSNALNFASPNEYELAAMGVVARELLGTSTDDEAFQKSFSRELNEGDEKQERETQAFLRDAFTVSLFIPTLFIKLGSKGVFVVDRVKNADTDPSLKRSLEKFPAHAVEKVESVTGAGDSFVASVVTSLHQLAHVQPLLSSSDSEDENSTVKKYTGQLDDNVLWKHIHAIVEDGQKAAILTMQTHQTVSSALAHCPQAERVRRQNKLLLTGGR</sequence>
<dbReference type="SUPFAM" id="SSF110581">
    <property type="entry name" value="Indigoidine synthase A-like"/>
    <property type="match status" value="1"/>
</dbReference>
<dbReference type="OrthoDB" id="198885at2759"/>
<feature type="domain" description="Carbohydrate kinase PfkB" evidence="7">
    <location>
        <begin position="454"/>
        <end position="703"/>
    </location>
</feature>
<accession>A0A9P3HH38</accession>
<organism evidence="8 9">
    <name type="scientific">Entomortierella parvispora</name>
    <dbReference type="NCBI Taxonomy" id="205924"/>
    <lineage>
        <taxon>Eukaryota</taxon>
        <taxon>Fungi</taxon>
        <taxon>Fungi incertae sedis</taxon>
        <taxon>Mucoromycota</taxon>
        <taxon>Mortierellomycotina</taxon>
        <taxon>Mortierellomycetes</taxon>
        <taxon>Mortierellales</taxon>
        <taxon>Mortierellaceae</taxon>
        <taxon>Entomortierella</taxon>
    </lineage>
</organism>
<dbReference type="GO" id="GO:0005737">
    <property type="term" value="C:cytoplasm"/>
    <property type="evidence" value="ECO:0007669"/>
    <property type="project" value="TreeGrafter"/>
</dbReference>
<evidence type="ECO:0000256" key="5">
    <source>
        <dbReference type="ARBA" id="ARBA00023295"/>
    </source>
</evidence>
<keyword evidence="5" id="KW-0326">Glycosidase</keyword>
<dbReference type="InterPro" id="IPR007342">
    <property type="entry name" value="PsuG"/>
</dbReference>
<evidence type="ECO:0000256" key="6">
    <source>
        <dbReference type="SAM" id="MobiDB-lite"/>
    </source>
</evidence>
<evidence type="ECO:0000256" key="2">
    <source>
        <dbReference type="ARBA" id="ARBA00022801"/>
    </source>
</evidence>
<keyword evidence="8" id="KW-0808">Transferase</keyword>
<dbReference type="SUPFAM" id="SSF53613">
    <property type="entry name" value="Ribokinase-like"/>
    <property type="match status" value="1"/>
</dbReference>